<reference evidence="1 2" key="1">
    <citation type="submission" date="2017-02" db="EMBL/GenBank/DDBJ databases">
        <title>Chromobacterium haemolyticum H5244.</title>
        <authorList>
            <person name="Gulvik C.A."/>
        </authorList>
    </citation>
    <scope>NUCLEOTIDE SEQUENCE [LARGE SCALE GENOMIC DNA]</scope>
    <source>
        <strain evidence="1 2">H5244</strain>
    </source>
</reference>
<comment type="caution">
    <text evidence="1">The sequence shown here is derived from an EMBL/GenBank/DDBJ whole genome shotgun (WGS) entry which is preliminary data.</text>
</comment>
<evidence type="ECO:0008006" key="3">
    <source>
        <dbReference type="Google" id="ProtNLM"/>
    </source>
</evidence>
<name>A0A1W0DB19_9NEIS</name>
<organism evidence="1 2">
    <name type="scientific">Chromobacterium haemolyticum</name>
    <dbReference type="NCBI Taxonomy" id="394935"/>
    <lineage>
        <taxon>Bacteria</taxon>
        <taxon>Pseudomonadati</taxon>
        <taxon>Pseudomonadota</taxon>
        <taxon>Betaproteobacteria</taxon>
        <taxon>Neisseriales</taxon>
        <taxon>Chromobacteriaceae</taxon>
        <taxon>Chromobacterium</taxon>
    </lineage>
</organism>
<evidence type="ECO:0000313" key="1">
    <source>
        <dbReference type="EMBL" id="OQS44032.1"/>
    </source>
</evidence>
<sequence>MLEWLPFGLRGVLTVLAAAAVVWLAFSAGESAGLRQLADYRGQVAEQRQKDAAAAAARLRQQGALLAASDARLADQDTALQALKNQLNRSLTRAAHIPVPAAADAGLLSVDGVRFYNASFGLRAADASAVAGTTDAADAAASAVDSGVSRADLLAHSRDLGGWCQALAAQRDELQAALGALGRGRDGQP</sequence>
<dbReference type="Proteomes" id="UP000192721">
    <property type="component" value="Unassembled WGS sequence"/>
</dbReference>
<proteinExistence type="predicted"/>
<accession>A0A1W0DB19</accession>
<dbReference type="AlphaFoldDB" id="A0A1W0DB19"/>
<gene>
    <name evidence="1" type="ORF">B0T45_00030</name>
</gene>
<protein>
    <recommendedName>
        <fullName evidence="3">Lysis protein</fullName>
    </recommendedName>
</protein>
<evidence type="ECO:0000313" key="2">
    <source>
        <dbReference type="Proteomes" id="UP000192721"/>
    </source>
</evidence>
<dbReference type="EMBL" id="MUKV01000001">
    <property type="protein sequence ID" value="OQS44032.1"/>
    <property type="molecule type" value="Genomic_DNA"/>
</dbReference>
<dbReference type="RefSeq" id="WP_081554210.1">
    <property type="nucleotide sequence ID" value="NZ_MUKV01000001.1"/>
</dbReference>